<name>A0A414WSB3_BACOV</name>
<accession>A0A414WSB3</accession>
<reference evidence="2 3" key="1">
    <citation type="submission" date="2018-08" db="EMBL/GenBank/DDBJ databases">
        <title>A genome reference for cultivated species of the human gut microbiota.</title>
        <authorList>
            <person name="Zou Y."/>
            <person name="Xue W."/>
            <person name="Luo G."/>
        </authorList>
    </citation>
    <scope>NUCLEOTIDE SEQUENCE [LARGE SCALE GENOMIC DNA]</scope>
    <source>
        <strain evidence="2 3">AM17-48</strain>
    </source>
</reference>
<gene>
    <name evidence="2" type="ORF">DW206_22750</name>
</gene>
<dbReference type="EMBL" id="QRJR01000034">
    <property type="protein sequence ID" value="RHH40381.1"/>
    <property type="molecule type" value="Genomic_DNA"/>
</dbReference>
<dbReference type="CDD" id="cd00085">
    <property type="entry name" value="HNHc"/>
    <property type="match status" value="1"/>
</dbReference>
<feature type="domain" description="HNH nuclease" evidence="1">
    <location>
        <begin position="185"/>
        <end position="237"/>
    </location>
</feature>
<sequence>MNTEEPFYQFDRLKSQLRTMGIEIGEASPWTPVGTIEVLPEDIGTKIKFEENGIFYIDDNKIEHQGFMYKRNFYFHDYGEAMPKFHIRNCEALQLYGKDAYRFANNEPIKVFARDRAVRHEVEVSGLQLCNYCANILAGELTNKIHNSTDFVEFLKQTEGIFPDENGDVDVDIFGYTKNWEQISHAYRSLHQFTCERCGLQITNLFDQHYMHTHHKNGNKIDNRETNLECLCVRCHSEVDDRHRKRLSTGANRIILEDFNEKYPSYNKYILEDNDLPF</sequence>
<organism evidence="2 3">
    <name type="scientific">Bacteroides ovatus</name>
    <dbReference type="NCBI Taxonomy" id="28116"/>
    <lineage>
        <taxon>Bacteria</taxon>
        <taxon>Pseudomonadati</taxon>
        <taxon>Bacteroidota</taxon>
        <taxon>Bacteroidia</taxon>
        <taxon>Bacteroidales</taxon>
        <taxon>Bacteroidaceae</taxon>
        <taxon>Bacteroides</taxon>
    </lineage>
</organism>
<evidence type="ECO:0000313" key="3">
    <source>
        <dbReference type="Proteomes" id="UP000283329"/>
    </source>
</evidence>
<protein>
    <recommendedName>
        <fullName evidence="1">HNH nuclease domain-containing protein</fullName>
    </recommendedName>
</protein>
<evidence type="ECO:0000259" key="1">
    <source>
        <dbReference type="SMART" id="SM00507"/>
    </source>
</evidence>
<comment type="caution">
    <text evidence="2">The sequence shown here is derived from an EMBL/GenBank/DDBJ whole genome shotgun (WGS) entry which is preliminary data.</text>
</comment>
<dbReference type="AlphaFoldDB" id="A0A414WSB3"/>
<evidence type="ECO:0000313" key="2">
    <source>
        <dbReference type="EMBL" id="RHH40381.1"/>
    </source>
</evidence>
<dbReference type="RefSeq" id="WP_118299765.1">
    <property type="nucleotide sequence ID" value="NZ_QRJR01000034.1"/>
</dbReference>
<dbReference type="Proteomes" id="UP000283329">
    <property type="component" value="Unassembled WGS sequence"/>
</dbReference>
<proteinExistence type="predicted"/>
<dbReference type="InterPro" id="IPR003615">
    <property type="entry name" value="HNH_nuc"/>
</dbReference>
<dbReference type="SMART" id="SM00507">
    <property type="entry name" value="HNHc"/>
    <property type="match status" value="1"/>
</dbReference>